<sequence>MNDRFYSCAKALVATVRAGSMSAAAAELKTTKSAISQKIALFEAELGLTLLDRSGRAVTPTAAGRRIFGICVGPVDVALEAEAELGLARGDAIAGRVSISGPNSLLGVVFIPMMPGLRDRYPDIELELRADDSRSDFATDDIDLAFRTGAVAKGRIIAAALPPTQRAPYANPEFLNHLPPITQPEDLTDTPCILRQQESAAWSFESVAGKRQTVAPKVGLRVNTMELAHSAAQAGHGIAMLPLPLAQTAVETGALARLLPDWFADPVNLALLCRPARLSDPAVATVRRYILDACNTAA</sequence>
<keyword evidence="8" id="KW-1185">Reference proteome</keyword>
<dbReference type="PANTHER" id="PTHR30537:SF5">
    <property type="entry name" value="HTH-TYPE TRANSCRIPTIONAL ACTIVATOR TTDR-RELATED"/>
    <property type="match status" value="1"/>
</dbReference>
<keyword evidence="5" id="KW-0732">Signal</keyword>
<dbReference type="InterPro" id="IPR005119">
    <property type="entry name" value="LysR_subst-bd"/>
</dbReference>
<dbReference type="Gene3D" id="3.40.190.290">
    <property type="match status" value="1"/>
</dbReference>
<evidence type="ECO:0000313" key="7">
    <source>
        <dbReference type="EMBL" id="TMV10094.1"/>
    </source>
</evidence>
<keyword evidence="2" id="KW-0805">Transcription regulation</keyword>
<name>A0ABY2X4W9_9RHOB</name>
<evidence type="ECO:0000256" key="3">
    <source>
        <dbReference type="ARBA" id="ARBA00023125"/>
    </source>
</evidence>
<keyword evidence="4" id="KW-0804">Transcription</keyword>
<dbReference type="InterPro" id="IPR058163">
    <property type="entry name" value="LysR-type_TF_proteobact-type"/>
</dbReference>
<feature type="chain" id="PRO_5045935441" evidence="5">
    <location>
        <begin position="26"/>
        <end position="298"/>
    </location>
</feature>
<dbReference type="PANTHER" id="PTHR30537">
    <property type="entry name" value="HTH-TYPE TRANSCRIPTIONAL REGULATOR"/>
    <property type="match status" value="1"/>
</dbReference>
<dbReference type="Pfam" id="PF03466">
    <property type="entry name" value="LysR_substrate"/>
    <property type="match status" value="1"/>
</dbReference>
<feature type="signal peptide" evidence="5">
    <location>
        <begin position="1"/>
        <end position="25"/>
    </location>
</feature>
<dbReference type="SUPFAM" id="SSF46785">
    <property type="entry name" value="Winged helix' DNA-binding domain"/>
    <property type="match status" value="1"/>
</dbReference>
<dbReference type="CDD" id="cd08422">
    <property type="entry name" value="PBP2_CrgA_like"/>
    <property type="match status" value="1"/>
</dbReference>
<evidence type="ECO:0000259" key="6">
    <source>
        <dbReference type="PROSITE" id="PS50931"/>
    </source>
</evidence>
<dbReference type="InterPro" id="IPR036388">
    <property type="entry name" value="WH-like_DNA-bd_sf"/>
</dbReference>
<evidence type="ECO:0000256" key="4">
    <source>
        <dbReference type="ARBA" id="ARBA00023163"/>
    </source>
</evidence>
<dbReference type="InterPro" id="IPR036390">
    <property type="entry name" value="WH_DNA-bd_sf"/>
</dbReference>
<evidence type="ECO:0000256" key="2">
    <source>
        <dbReference type="ARBA" id="ARBA00023015"/>
    </source>
</evidence>
<dbReference type="RefSeq" id="WP_138840152.1">
    <property type="nucleotide sequence ID" value="NZ_VCPD01000001.1"/>
</dbReference>
<dbReference type="EMBL" id="VCPD01000001">
    <property type="protein sequence ID" value="TMV10094.1"/>
    <property type="molecule type" value="Genomic_DNA"/>
</dbReference>
<proteinExistence type="inferred from homology"/>
<protein>
    <submittedName>
        <fullName evidence="7">LysR family transcriptional regulator</fullName>
    </submittedName>
</protein>
<evidence type="ECO:0000256" key="5">
    <source>
        <dbReference type="SAM" id="SignalP"/>
    </source>
</evidence>
<evidence type="ECO:0000256" key="1">
    <source>
        <dbReference type="ARBA" id="ARBA00009437"/>
    </source>
</evidence>
<reference evidence="7 8" key="1">
    <citation type="submission" date="2019-05" db="EMBL/GenBank/DDBJ databases">
        <title>Ruegeria sp. nov., isolated from tidal flat.</title>
        <authorList>
            <person name="Kim W."/>
        </authorList>
    </citation>
    <scope>NUCLEOTIDE SEQUENCE [LARGE SCALE GENOMIC DNA]</scope>
    <source>
        <strain evidence="7 8">CAU 1488</strain>
    </source>
</reference>
<dbReference type="SUPFAM" id="SSF53850">
    <property type="entry name" value="Periplasmic binding protein-like II"/>
    <property type="match status" value="1"/>
</dbReference>
<evidence type="ECO:0000313" key="8">
    <source>
        <dbReference type="Proteomes" id="UP001193035"/>
    </source>
</evidence>
<dbReference type="PROSITE" id="PS50931">
    <property type="entry name" value="HTH_LYSR"/>
    <property type="match status" value="1"/>
</dbReference>
<organism evidence="7 8">
    <name type="scientific">Ruegeria sediminis</name>
    <dbReference type="NCBI Taxonomy" id="2583820"/>
    <lineage>
        <taxon>Bacteria</taxon>
        <taxon>Pseudomonadati</taxon>
        <taxon>Pseudomonadota</taxon>
        <taxon>Alphaproteobacteria</taxon>
        <taxon>Rhodobacterales</taxon>
        <taxon>Roseobacteraceae</taxon>
        <taxon>Ruegeria</taxon>
    </lineage>
</organism>
<comment type="similarity">
    <text evidence="1">Belongs to the LysR transcriptional regulatory family.</text>
</comment>
<gene>
    <name evidence="7" type="ORF">FGK63_03255</name>
</gene>
<dbReference type="Proteomes" id="UP001193035">
    <property type="component" value="Unassembled WGS sequence"/>
</dbReference>
<accession>A0ABY2X4W9</accession>
<dbReference type="Pfam" id="PF00126">
    <property type="entry name" value="HTH_1"/>
    <property type="match status" value="1"/>
</dbReference>
<feature type="domain" description="HTH lysR-type" evidence="6">
    <location>
        <begin position="10"/>
        <end position="61"/>
    </location>
</feature>
<dbReference type="Gene3D" id="1.10.10.10">
    <property type="entry name" value="Winged helix-like DNA-binding domain superfamily/Winged helix DNA-binding domain"/>
    <property type="match status" value="1"/>
</dbReference>
<keyword evidence="3" id="KW-0238">DNA-binding</keyword>
<dbReference type="InterPro" id="IPR000847">
    <property type="entry name" value="LysR_HTH_N"/>
</dbReference>
<comment type="caution">
    <text evidence="7">The sequence shown here is derived from an EMBL/GenBank/DDBJ whole genome shotgun (WGS) entry which is preliminary data.</text>
</comment>